<evidence type="ECO:0000256" key="1">
    <source>
        <dbReference type="SAM" id="MobiDB-lite"/>
    </source>
</evidence>
<feature type="compositionally biased region" description="Polar residues" evidence="1">
    <location>
        <begin position="7"/>
        <end position="17"/>
    </location>
</feature>
<feature type="region of interest" description="Disordered" evidence="1">
    <location>
        <begin position="1"/>
        <end position="30"/>
    </location>
</feature>
<proteinExistence type="predicted"/>
<dbReference type="Proteomes" id="UP000054805">
    <property type="component" value="Unassembled WGS sequence"/>
</dbReference>
<sequence>MKRKNRTTPTRLFNSRPAQPLPHPKSSNNTTSDKLVVEWMFAPQRGQCSFNVATDDEITVHRTSSATKHPKNLANLKLEKHQRTRLLGKTFFKLSEFSTKSDKRLSTPNFTFL</sequence>
<comment type="caution">
    <text evidence="2">The sequence shown here is derived from an EMBL/GenBank/DDBJ whole genome shotgun (WGS) entry which is preliminary data.</text>
</comment>
<protein>
    <submittedName>
        <fullName evidence="2">Uncharacterized protein</fullName>
    </submittedName>
</protein>
<dbReference type="EMBL" id="JYDS01000049">
    <property type="protein sequence ID" value="KRZ29151.1"/>
    <property type="molecule type" value="Genomic_DNA"/>
</dbReference>
<name>A0A0V1J2E2_TRIPS</name>
<organism evidence="2 3">
    <name type="scientific">Trichinella pseudospiralis</name>
    <name type="common">Parasitic roundworm</name>
    <dbReference type="NCBI Taxonomy" id="6337"/>
    <lineage>
        <taxon>Eukaryota</taxon>
        <taxon>Metazoa</taxon>
        <taxon>Ecdysozoa</taxon>
        <taxon>Nematoda</taxon>
        <taxon>Enoplea</taxon>
        <taxon>Dorylaimia</taxon>
        <taxon>Trichinellida</taxon>
        <taxon>Trichinellidae</taxon>
        <taxon>Trichinella</taxon>
    </lineage>
</organism>
<accession>A0A0V1J2E2</accession>
<keyword evidence="3" id="KW-1185">Reference proteome</keyword>
<gene>
    <name evidence="2" type="ORF">T4B_11307</name>
</gene>
<dbReference type="AlphaFoldDB" id="A0A0V1J2E2"/>
<evidence type="ECO:0000313" key="2">
    <source>
        <dbReference type="EMBL" id="KRZ29151.1"/>
    </source>
</evidence>
<reference evidence="2 3" key="1">
    <citation type="submission" date="2015-01" db="EMBL/GenBank/DDBJ databases">
        <title>Evolution of Trichinella species and genotypes.</title>
        <authorList>
            <person name="Korhonen P.K."/>
            <person name="Edoardo P."/>
            <person name="Giuseppe L.R."/>
            <person name="Gasser R.B."/>
        </authorList>
    </citation>
    <scope>NUCLEOTIDE SEQUENCE [LARGE SCALE GENOMIC DNA]</scope>
    <source>
        <strain evidence="2">ISS588</strain>
    </source>
</reference>
<evidence type="ECO:0000313" key="3">
    <source>
        <dbReference type="Proteomes" id="UP000054805"/>
    </source>
</evidence>